<gene>
    <name evidence="1" type="ORF">ESY86_17065</name>
</gene>
<organism evidence="1 2">
    <name type="scientific">Subsaximicrobium wynnwilliamsii</name>
    <dbReference type="NCBI Taxonomy" id="291179"/>
    <lineage>
        <taxon>Bacteria</taxon>
        <taxon>Pseudomonadati</taxon>
        <taxon>Bacteroidota</taxon>
        <taxon>Flavobacteriia</taxon>
        <taxon>Flavobacteriales</taxon>
        <taxon>Flavobacteriaceae</taxon>
        <taxon>Subsaximicrobium</taxon>
    </lineage>
</organism>
<dbReference type="PANTHER" id="PTHR35861:SF1">
    <property type="entry name" value="PHAGE TAIL SHEATH PROTEIN"/>
    <property type="match status" value="1"/>
</dbReference>
<name>A0A5C6ZC70_9FLAO</name>
<evidence type="ECO:0000313" key="2">
    <source>
        <dbReference type="Proteomes" id="UP000321578"/>
    </source>
</evidence>
<dbReference type="PANTHER" id="PTHR35861">
    <property type="match status" value="1"/>
</dbReference>
<accession>A0A5C6ZC70</accession>
<keyword evidence="2" id="KW-1185">Reference proteome</keyword>
<sequence length="144" mass="16210">MSKSRKLKTPGVYVEEISSLSHQVVQLPTAITGFVGYSLTNSYQGKSFQNKAVKIHSLSDYERHFGGTANIQYRLKPVSVPQNQSDAYDVFIQGKAYVIEPEENRFCLYESVKWFFQNGGDDCYIISVGTYGGVKDFRGDLWGS</sequence>
<comment type="caution">
    <text evidence="1">The sequence shown here is derived from an EMBL/GenBank/DDBJ whole genome shotgun (WGS) entry which is preliminary data.</text>
</comment>
<dbReference type="InterPro" id="IPR052042">
    <property type="entry name" value="Tail_sheath_structural"/>
</dbReference>
<proteinExistence type="predicted"/>
<evidence type="ECO:0000313" key="1">
    <source>
        <dbReference type="EMBL" id="TXD87382.1"/>
    </source>
</evidence>
<protein>
    <submittedName>
        <fullName evidence="1">Uncharacterized protein</fullName>
    </submittedName>
</protein>
<dbReference type="EMBL" id="VORO01000025">
    <property type="protein sequence ID" value="TXD87382.1"/>
    <property type="molecule type" value="Genomic_DNA"/>
</dbReference>
<dbReference type="Proteomes" id="UP000321578">
    <property type="component" value="Unassembled WGS sequence"/>
</dbReference>
<dbReference type="RefSeq" id="WP_147087941.1">
    <property type="nucleotide sequence ID" value="NZ_VORM01000007.1"/>
</dbReference>
<dbReference type="AlphaFoldDB" id="A0A5C6ZC70"/>
<reference evidence="1 2" key="1">
    <citation type="submission" date="2019-08" db="EMBL/GenBank/DDBJ databases">
        <title>Genomes of Subsaximicrobium wynnwilliamsii strains.</title>
        <authorList>
            <person name="Bowman J.P."/>
        </authorList>
    </citation>
    <scope>NUCLEOTIDE SEQUENCE [LARGE SCALE GENOMIC DNA]</scope>
    <source>
        <strain evidence="1 2">2-80-2</strain>
    </source>
</reference>
<dbReference type="OrthoDB" id="9767864at2"/>